<reference evidence="2 3" key="1">
    <citation type="journal article" date="2014" name="Nat. Commun.">
        <title>Physiological and genomic features of highly alkaliphilic hydrogen-utilizing Betaproteobacteria from a continental serpentinizing site.</title>
        <authorList>
            <person name="Suzuki S."/>
            <person name="Kuenen J.G."/>
            <person name="Schipper K."/>
            <person name="van der Velde S."/>
            <person name="Ishii S."/>
            <person name="Wu A."/>
            <person name="Sorokin D.Y."/>
            <person name="Tenney A."/>
            <person name="Meng X.Y."/>
            <person name="Morrill P.L."/>
            <person name="Kamagata Y."/>
            <person name="Muyzer G."/>
            <person name="Nealson K.H."/>
        </authorList>
    </citation>
    <scope>NUCLEOTIDE SEQUENCE [LARGE SCALE GENOMIC DNA]</scope>
    <source>
        <strain evidence="2 3">A1</strain>
    </source>
</reference>
<evidence type="ECO:0000313" key="3">
    <source>
        <dbReference type="Proteomes" id="UP000067461"/>
    </source>
</evidence>
<sequence length="158" mass="17614">MQGPPPVTYPAGAQQAEYAALALLAVAWALGLALWLALAPDHVAPAAWWASLAAGLGLLCWGLWRLRTPVMGELVWEPLPAGARRRSAAARGQWRWFSPAWRRGLELSELRCVLDLQGLLLLRWRSSSGLRGWLWLERAQNPRQWRALRAAVLAQPLQ</sequence>
<dbReference type="KEGG" id="cbaa:SRAA_1718"/>
<dbReference type="STRING" id="1458425.SRAA_1718"/>
<name>A0A060NJ94_9BURK</name>
<keyword evidence="1" id="KW-1133">Transmembrane helix</keyword>
<gene>
    <name evidence="2" type="ORF">SRAA_1718</name>
</gene>
<accession>A0A060NJ94</accession>
<keyword evidence="1" id="KW-0472">Membrane</keyword>
<feature type="transmembrane region" description="Helical" evidence="1">
    <location>
        <begin position="46"/>
        <end position="64"/>
    </location>
</feature>
<protein>
    <submittedName>
        <fullName evidence="2">ABC-type Fe3+ transport system, permease component</fullName>
    </submittedName>
</protein>
<proteinExistence type="predicted"/>
<dbReference type="AlphaFoldDB" id="A0A060NJ94"/>
<feature type="transmembrane region" description="Helical" evidence="1">
    <location>
        <begin position="18"/>
        <end position="40"/>
    </location>
</feature>
<dbReference type="Proteomes" id="UP000067461">
    <property type="component" value="Chromosome"/>
</dbReference>
<evidence type="ECO:0000313" key="2">
    <source>
        <dbReference type="EMBL" id="BAO81572.1"/>
    </source>
</evidence>
<keyword evidence="1" id="KW-0812">Transmembrane</keyword>
<dbReference type="RefSeq" id="WP_045532134.1">
    <property type="nucleotide sequence ID" value="NZ_AP014568.1"/>
</dbReference>
<dbReference type="EMBL" id="AP014568">
    <property type="protein sequence ID" value="BAO81572.1"/>
    <property type="molecule type" value="Genomic_DNA"/>
</dbReference>
<organism evidence="2 3">
    <name type="scientific">Serpentinimonas raichei</name>
    <dbReference type="NCBI Taxonomy" id="1458425"/>
    <lineage>
        <taxon>Bacteria</taxon>
        <taxon>Pseudomonadati</taxon>
        <taxon>Pseudomonadota</taxon>
        <taxon>Betaproteobacteria</taxon>
        <taxon>Burkholderiales</taxon>
        <taxon>Comamonadaceae</taxon>
        <taxon>Serpentinimonas</taxon>
    </lineage>
</organism>
<evidence type="ECO:0000256" key="1">
    <source>
        <dbReference type="SAM" id="Phobius"/>
    </source>
</evidence>
<keyword evidence="3" id="KW-1185">Reference proteome</keyword>
<dbReference type="HOGENOM" id="CLU_1666405_0_0_4"/>